<accession>A0A1B6KT86</accession>
<protein>
    <submittedName>
        <fullName evidence="1">Uncharacterized protein</fullName>
    </submittedName>
</protein>
<dbReference type="EMBL" id="GEBQ01025327">
    <property type="protein sequence ID" value="JAT14650.1"/>
    <property type="molecule type" value="Transcribed_RNA"/>
</dbReference>
<organism evidence="1">
    <name type="scientific">Graphocephala atropunctata</name>
    <dbReference type="NCBI Taxonomy" id="36148"/>
    <lineage>
        <taxon>Eukaryota</taxon>
        <taxon>Metazoa</taxon>
        <taxon>Ecdysozoa</taxon>
        <taxon>Arthropoda</taxon>
        <taxon>Hexapoda</taxon>
        <taxon>Insecta</taxon>
        <taxon>Pterygota</taxon>
        <taxon>Neoptera</taxon>
        <taxon>Paraneoptera</taxon>
        <taxon>Hemiptera</taxon>
        <taxon>Auchenorrhyncha</taxon>
        <taxon>Membracoidea</taxon>
        <taxon>Cicadellidae</taxon>
        <taxon>Cicadellinae</taxon>
        <taxon>Cicadellini</taxon>
        <taxon>Graphocephala</taxon>
    </lineage>
</organism>
<sequence>MGCVRDNIQCELFARNILDFQHNTGALVRIIIYNEKSYGTLRNGLSYTDFKEHLQYAISSQSTQLISNRTVENISADEENVRPQSSSALETSVSEENTHVQPLQVEAEALAAATRNQCQVDQDLCLSVLNVSFSPTKSDSCI</sequence>
<dbReference type="AlphaFoldDB" id="A0A1B6KT86"/>
<gene>
    <name evidence="1" type="ORF">g.31477</name>
</gene>
<evidence type="ECO:0000313" key="1">
    <source>
        <dbReference type="EMBL" id="JAT14650.1"/>
    </source>
</evidence>
<reference evidence="1" key="1">
    <citation type="submission" date="2015-11" db="EMBL/GenBank/DDBJ databases">
        <title>De novo transcriptome assembly of four potential Pierce s Disease insect vectors from Arizona vineyards.</title>
        <authorList>
            <person name="Tassone E.E."/>
        </authorList>
    </citation>
    <scope>NUCLEOTIDE SEQUENCE</scope>
</reference>
<name>A0A1B6KT86_9HEMI</name>
<proteinExistence type="predicted"/>